<keyword evidence="9" id="KW-1185">Reference proteome</keyword>
<evidence type="ECO:0000313" key="9">
    <source>
        <dbReference type="Proteomes" id="UP000027920"/>
    </source>
</evidence>
<feature type="region of interest" description="Disordered" evidence="7">
    <location>
        <begin position="158"/>
        <end position="181"/>
    </location>
</feature>
<keyword evidence="4" id="KW-0238">DNA-binding</keyword>
<dbReference type="SUPFAM" id="SSF57701">
    <property type="entry name" value="Zn2/Cys6 DNA-binding domain"/>
    <property type="match status" value="1"/>
</dbReference>
<dbReference type="RefSeq" id="XP_013254962.1">
    <property type="nucleotide sequence ID" value="XM_013399508.1"/>
</dbReference>
<dbReference type="InterPro" id="IPR036864">
    <property type="entry name" value="Zn2-C6_fun-type_DNA-bd_sf"/>
</dbReference>
<evidence type="ECO:0000313" key="8">
    <source>
        <dbReference type="EMBL" id="KEF52372.1"/>
    </source>
</evidence>
<evidence type="ECO:0000256" key="7">
    <source>
        <dbReference type="SAM" id="MobiDB-lite"/>
    </source>
</evidence>
<dbReference type="AlphaFoldDB" id="A0A072NY89"/>
<evidence type="ECO:0008006" key="10">
    <source>
        <dbReference type="Google" id="ProtNLM"/>
    </source>
</evidence>
<keyword evidence="6" id="KW-0539">Nucleus</keyword>
<dbReference type="Proteomes" id="UP000027920">
    <property type="component" value="Unassembled WGS sequence"/>
</dbReference>
<dbReference type="STRING" id="1182545.A0A072NY89"/>
<dbReference type="GO" id="GO:0000981">
    <property type="term" value="F:DNA-binding transcription factor activity, RNA polymerase II-specific"/>
    <property type="evidence" value="ECO:0007669"/>
    <property type="project" value="InterPro"/>
</dbReference>
<keyword evidence="1" id="KW-0479">Metal-binding</keyword>
<proteinExistence type="predicted"/>
<feature type="compositionally biased region" description="Polar residues" evidence="7">
    <location>
        <begin position="164"/>
        <end position="174"/>
    </location>
</feature>
<keyword evidence="5" id="KW-0804">Transcription</keyword>
<evidence type="ECO:0000256" key="6">
    <source>
        <dbReference type="ARBA" id="ARBA00023242"/>
    </source>
</evidence>
<gene>
    <name evidence="8" type="ORF">A1O9_11613</name>
</gene>
<evidence type="ECO:0000256" key="5">
    <source>
        <dbReference type="ARBA" id="ARBA00023163"/>
    </source>
</evidence>
<accession>A0A072NY89</accession>
<dbReference type="GO" id="GO:0008270">
    <property type="term" value="F:zinc ion binding"/>
    <property type="evidence" value="ECO:0007669"/>
    <property type="project" value="InterPro"/>
</dbReference>
<dbReference type="InterPro" id="IPR001138">
    <property type="entry name" value="Zn2Cys6_DnaBD"/>
</dbReference>
<protein>
    <recommendedName>
        <fullName evidence="10">Zn(2)-C6 fungal-type domain-containing protein</fullName>
    </recommendedName>
</protein>
<organism evidence="8 9">
    <name type="scientific">Exophiala aquamarina CBS 119918</name>
    <dbReference type="NCBI Taxonomy" id="1182545"/>
    <lineage>
        <taxon>Eukaryota</taxon>
        <taxon>Fungi</taxon>
        <taxon>Dikarya</taxon>
        <taxon>Ascomycota</taxon>
        <taxon>Pezizomycotina</taxon>
        <taxon>Eurotiomycetes</taxon>
        <taxon>Chaetothyriomycetidae</taxon>
        <taxon>Chaetothyriales</taxon>
        <taxon>Herpotrichiellaceae</taxon>
        <taxon>Exophiala</taxon>
    </lineage>
</organism>
<keyword evidence="3" id="KW-0805">Transcription regulation</keyword>
<dbReference type="PANTHER" id="PTHR47660">
    <property type="entry name" value="TRANSCRIPTION FACTOR WITH C2H2 AND ZN(2)-CYS(6) DNA BINDING DOMAIN (EUROFUNG)-RELATED-RELATED"/>
    <property type="match status" value="1"/>
</dbReference>
<dbReference type="GO" id="GO:0003677">
    <property type="term" value="F:DNA binding"/>
    <property type="evidence" value="ECO:0007669"/>
    <property type="project" value="UniProtKB-KW"/>
</dbReference>
<comment type="caution">
    <text evidence="8">The sequence shown here is derived from an EMBL/GenBank/DDBJ whole genome shotgun (WGS) entry which is preliminary data.</text>
</comment>
<evidence type="ECO:0000256" key="2">
    <source>
        <dbReference type="ARBA" id="ARBA00022833"/>
    </source>
</evidence>
<dbReference type="VEuPathDB" id="FungiDB:A1O9_11613"/>
<name>A0A072NY89_9EURO</name>
<evidence type="ECO:0000256" key="3">
    <source>
        <dbReference type="ARBA" id="ARBA00023015"/>
    </source>
</evidence>
<dbReference type="CDD" id="cd00067">
    <property type="entry name" value="GAL4"/>
    <property type="match status" value="1"/>
</dbReference>
<evidence type="ECO:0000256" key="4">
    <source>
        <dbReference type="ARBA" id="ARBA00023125"/>
    </source>
</evidence>
<dbReference type="EMBL" id="AMGV01000018">
    <property type="protein sequence ID" value="KEF52372.1"/>
    <property type="molecule type" value="Genomic_DNA"/>
</dbReference>
<reference evidence="8 9" key="1">
    <citation type="submission" date="2013-03" db="EMBL/GenBank/DDBJ databases">
        <title>The Genome Sequence of Exophiala aquamarina CBS 119918.</title>
        <authorList>
            <consortium name="The Broad Institute Genomics Platform"/>
            <person name="Cuomo C."/>
            <person name="de Hoog S."/>
            <person name="Gorbushina A."/>
            <person name="Walker B."/>
            <person name="Young S.K."/>
            <person name="Zeng Q."/>
            <person name="Gargeya S."/>
            <person name="Fitzgerald M."/>
            <person name="Haas B."/>
            <person name="Abouelleil A."/>
            <person name="Allen A.W."/>
            <person name="Alvarado L."/>
            <person name="Arachchi H.M."/>
            <person name="Berlin A.M."/>
            <person name="Chapman S.B."/>
            <person name="Gainer-Dewar J."/>
            <person name="Goldberg J."/>
            <person name="Griggs A."/>
            <person name="Gujja S."/>
            <person name="Hansen M."/>
            <person name="Howarth C."/>
            <person name="Imamovic A."/>
            <person name="Ireland A."/>
            <person name="Larimer J."/>
            <person name="McCowan C."/>
            <person name="Murphy C."/>
            <person name="Pearson M."/>
            <person name="Poon T.W."/>
            <person name="Priest M."/>
            <person name="Roberts A."/>
            <person name="Saif S."/>
            <person name="Shea T."/>
            <person name="Sisk P."/>
            <person name="Sykes S."/>
            <person name="Wortman J."/>
            <person name="Nusbaum C."/>
            <person name="Birren B."/>
        </authorList>
    </citation>
    <scope>NUCLEOTIDE SEQUENCE [LARGE SCALE GENOMIC DNA]</scope>
    <source>
        <strain evidence="8 9">CBS 119918</strain>
    </source>
</reference>
<evidence type="ECO:0000256" key="1">
    <source>
        <dbReference type="ARBA" id="ARBA00022723"/>
    </source>
</evidence>
<dbReference type="HOGENOM" id="CLU_025509_0_0_1"/>
<sequence length="769" mass="85255">MFGSPFLKESLHILRSLRKWYHQTCASKFEACNVPEFVPSQKVFCLPNHVINSKHSVISAFDALLGQSIWQGIVARVSIPTCRGYGFADQAEDTKEKAYHCPYCPRSFQRSDVKAIHVRKCPAAPSDDSPGDTAAERTGRRRVRIACERCRKRKMRCDDRTGAAPSQSSLQEGSGMNGVDQTIDDIHETTDVNSHSESISFSLSDSTAKEQRAANAALEPLSSMHNEAVPPSLLEVNYQDTILQEPSFQDSTNLPIYDLDVPDISLPYDNYPLPDADGQGDFWQTQIMNSQFWFSGCDLAQSGGLFDSNSPLFNHVLSSPMQTLTATMQEYFDRKSRAPSPSLSKASKMWYSAPPNLSDHNQDIVRVFLNIFRRHIPETFPLFKDAAVGHKNRAAYTLAMAATGGLFCPVSGSAEVAKALYNDSRKLLLAQFILLELYGLCSGDKRSYEFAEAFHGSLIHSVQEYSQACKGAVTSADNNDSNIRLLEALYILDCYRVVIMQRPASSSWQRAASFAGQSSPDTRISRLLNLIAELNDGGHMTTTETSKDLSLPSLASLSTHLWPAVYSRQNGYGSDNVPVESFSLWNPQYVELACDNWLRTVGQSRNPTHLAVYHMMNIMLHANLTMLQSFAHSPPGSAARDAKKSSVAKEVVAWAQDRNYKISRWHAENMISSIEGAVMAPSTKSDLSQALAGHSASYPQQRRLPYEAPHVPYAIYYATLILWCGSAIEEGRVSSSTTAQAQLARGERLLSLHKVHIAKLLARVLNEVK</sequence>
<keyword evidence="2" id="KW-0862">Zinc</keyword>
<dbReference type="OrthoDB" id="10018191at2759"/>
<dbReference type="GeneID" id="25286510"/>
<dbReference type="PANTHER" id="PTHR47660:SF2">
    <property type="entry name" value="TRANSCRIPTION FACTOR WITH C2H2 AND ZN(2)-CYS(6) DNA BINDING DOMAIN (EUROFUNG)"/>
    <property type="match status" value="1"/>
</dbReference>